<dbReference type="Gene3D" id="1.25.40.10">
    <property type="entry name" value="Tetratricopeptide repeat domain"/>
    <property type="match status" value="2"/>
</dbReference>
<dbReference type="SUPFAM" id="SSF48452">
    <property type="entry name" value="TPR-like"/>
    <property type="match status" value="2"/>
</dbReference>
<evidence type="ECO:0000256" key="3">
    <source>
        <dbReference type="PROSITE-ProRule" id="PRU00339"/>
    </source>
</evidence>
<dbReference type="Pfam" id="PF13424">
    <property type="entry name" value="TPR_12"/>
    <property type="match status" value="2"/>
</dbReference>
<dbReference type="Pfam" id="PF13374">
    <property type="entry name" value="TPR_10"/>
    <property type="match status" value="1"/>
</dbReference>
<dbReference type="OrthoDB" id="68983at2759"/>
<dbReference type="PANTHER" id="PTHR45641:SF19">
    <property type="entry name" value="NEPHROCYSTIN-3"/>
    <property type="match status" value="1"/>
</dbReference>
<evidence type="ECO:0000256" key="1">
    <source>
        <dbReference type="ARBA" id="ARBA00022737"/>
    </source>
</evidence>
<evidence type="ECO:0000313" key="4">
    <source>
        <dbReference type="EMBL" id="CAB9524044.1"/>
    </source>
</evidence>
<protein>
    <submittedName>
        <fullName evidence="4">Kinesin light chain</fullName>
    </submittedName>
</protein>
<evidence type="ECO:0000313" key="5">
    <source>
        <dbReference type="Proteomes" id="UP001153069"/>
    </source>
</evidence>
<dbReference type="EMBL" id="CAICTM010001485">
    <property type="protein sequence ID" value="CAB9524044.1"/>
    <property type="molecule type" value="Genomic_DNA"/>
</dbReference>
<proteinExistence type="predicted"/>
<feature type="repeat" description="TPR" evidence="3">
    <location>
        <begin position="383"/>
        <end position="416"/>
    </location>
</feature>
<dbReference type="PROSITE" id="PS50005">
    <property type="entry name" value="TPR"/>
    <property type="match status" value="4"/>
</dbReference>
<accession>A0A9N8ERK1</accession>
<gene>
    <name evidence="4" type="ORF">SEMRO_1487_G276780.1</name>
</gene>
<feature type="repeat" description="TPR" evidence="3">
    <location>
        <begin position="425"/>
        <end position="458"/>
    </location>
</feature>
<keyword evidence="2 3" id="KW-0802">TPR repeat</keyword>
<keyword evidence="5" id="KW-1185">Reference proteome</keyword>
<dbReference type="PANTHER" id="PTHR45641">
    <property type="entry name" value="TETRATRICOPEPTIDE REPEAT PROTEIN (AFU_ORTHOLOGUE AFUA_6G03870)"/>
    <property type="match status" value="1"/>
</dbReference>
<dbReference type="Proteomes" id="UP001153069">
    <property type="component" value="Unassembled WGS sequence"/>
</dbReference>
<feature type="repeat" description="TPR" evidence="3">
    <location>
        <begin position="551"/>
        <end position="584"/>
    </location>
</feature>
<organism evidence="4 5">
    <name type="scientific">Seminavis robusta</name>
    <dbReference type="NCBI Taxonomy" id="568900"/>
    <lineage>
        <taxon>Eukaryota</taxon>
        <taxon>Sar</taxon>
        <taxon>Stramenopiles</taxon>
        <taxon>Ochrophyta</taxon>
        <taxon>Bacillariophyta</taxon>
        <taxon>Bacillariophyceae</taxon>
        <taxon>Bacillariophycidae</taxon>
        <taxon>Naviculales</taxon>
        <taxon>Naviculaceae</taxon>
        <taxon>Seminavis</taxon>
    </lineage>
</organism>
<name>A0A9N8ERK1_9STRA</name>
<evidence type="ECO:0000256" key="2">
    <source>
        <dbReference type="ARBA" id="ARBA00022803"/>
    </source>
</evidence>
<keyword evidence="1" id="KW-0677">Repeat</keyword>
<dbReference type="SMART" id="SM00028">
    <property type="entry name" value="TPR"/>
    <property type="match status" value="6"/>
</dbReference>
<dbReference type="InterPro" id="IPR011990">
    <property type="entry name" value="TPR-like_helical_dom_sf"/>
</dbReference>
<feature type="repeat" description="TPR" evidence="3">
    <location>
        <begin position="510"/>
        <end position="543"/>
    </location>
</feature>
<sequence>MERSTLAVSVHYLRSTFLQEVLATPGLSRDSTVYDIENLDEEAPGVIRRKADHVCCPIDGRMGAAYVHGVDDDGISVGQANVMLSYTWGYRIGDIIDTLVDFCYTTNRDPTQTFVWICFLCVNQHRVWQQKKSERSGMLEPQVDFFAEFGLRVVSIGHVLAMMSPWNNPRYLQRIWSVYELYTAHVKDCQTTVVMPPSEKQALQQDLLGNDNDNHQEGLQSLYKALGQTQIENALASIERDRVVILELVAKQCGFKVMNQKVNELLRSWIRHTVCRLSQSRRELYSCTTSDSSNVDGLHHANQHDKLGVLMLENGEHGPAMDEFQYVLAIRQDVLGDSHPDVAAARNRIAWCLMRTGANKAALVELRKATAASQSGHRNADVAWMHHNIGRLLREEGDYEGALEEHQTALSIREAVLGYQHSDVAASHNNIGKILQDQGDFDGALVAYRKGLSIRQQALGNDNHPDIACSHHSIGMLLRDRGDYEESWQEHQKALAIRELVRGRDHPDTAKSYTSLGKLLEKRGDYRGALDFFKIAAEIAIRVELKPAYHAETIIDVAATLEKMGDREAALHHFRQALHIQESLPGVDHAEVRLLQNKIDELLVAIP</sequence>
<reference evidence="4" key="1">
    <citation type="submission" date="2020-06" db="EMBL/GenBank/DDBJ databases">
        <authorList>
            <consortium name="Plant Systems Biology data submission"/>
        </authorList>
    </citation>
    <scope>NUCLEOTIDE SEQUENCE</scope>
    <source>
        <strain evidence="4">D6</strain>
    </source>
</reference>
<comment type="caution">
    <text evidence="4">The sequence shown here is derived from an EMBL/GenBank/DDBJ whole genome shotgun (WGS) entry which is preliminary data.</text>
</comment>
<dbReference type="AlphaFoldDB" id="A0A9N8ERK1"/>
<dbReference type="InterPro" id="IPR019734">
    <property type="entry name" value="TPR_rpt"/>
</dbReference>